<dbReference type="Proteomes" id="UP000236146">
    <property type="component" value="Unassembled WGS sequence"/>
</dbReference>
<evidence type="ECO:0000259" key="2">
    <source>
        <dbReference type="Pfam" id="PF10088"/>
    </source>
</evidence>
<dbReference type="OrthoDB" id="9815945at2"/>
<accession>A0A2K1SWE5</accession>
<feature type="domain" description="DUF2326" evidence="2">
    <location>
        <begin position="427"/>
        <end position="540"/>
    </location>
</feature>
<name>A0A2K1SWE5_GARVA</name>
<keyword evidence="1" id="KW-0175">Coiled coil</keyword>
<feature type="coiled-coil region" evidence="1">
    <location>
        <begin position="176"/>
        <end position="231"/>
    </location>
</feature>
<reference evidence="3 4" key="1">
    <citation type="submission" date="2016-10" db="EMBL/GenBank/DDBJ databases">
        <authorList>
            <person name="Varghese N."/>
        </authorList>
    </citation>
    <scope>NUCLEOTIDE SEQUENCE [LARGE SCALE GENOMIC DNA]</scope>
    <source>
        <strain evidence="3 4">KA00225</strain>
    </source>
</reference>
<feature type="coiled-coil region" evidence="1">
    <location>
        <begin position="363"/>
        <end position="393"/>
    </location>
</feature>
<evidence type="ECO:0000313" key="3">
    <source>
        <dbReference type="EMBL" id="PNS43852.1"/>
    </source>
</evidence>
<dbReference type="InterPro" id="IPR027417">
    <property type="entry name" value="P-loop_NTPase"/>
</dbReference>
<dbReference type="InterPro" id="IPR018760">
    <property type="entry name" value="DUF2326"/>
</dbReference>
<dbReference type="RefSeq" id="WP_103084231.1">
    <property type="nucleotide sequence ID" value="NZ_MNLH01000001.1"/>
</dbReference>
<organism evidence="3 4">
    <name type="scientific">Gardnerella vaginalis</name>
    <dbReference type="NCBI Taxonomy" id="2702"/>
    <lineage>
        <taxon>Bacteria</taxon>
        <taxon>Bacillati</taxon>
        <taxon>Actinomycetota</taxon>
        <taxon>Actinomycetes</taxon>
        <taxon>Bifidobacteriales</taxon>
        <taxon>Bifidobacteriaceae</taxon>
        <taxon>Gardnerella</taxon>
    </lineage>
</organism>
<dbReference type="Gene3D" id="3.40.50.300">
    <property type="entry name" value="P-loop containing nucleotide triphosphate hydrolases"/>
    <property type="match status" value="1"/>
</dbReference>
<dbReference type="Pfam" id="PF10088">
    <property type="entry name" value="DUF2326"/>
    <property type="match status" value="1"/>
</dbReference>
<proteinExistence type="predicted"/>
<protein>
    <recommendedName>
        <fullName evidence="2">DUF2326 domain-containing protein</fullName>
    </recommendedName>
</protein>
<sequence>MLTELYCDKFKESAPQPIRFNSGLNVVLGTEGATNSIGKSTFLMILDFVFGGDDYLNLSKDVKTHIGDHSFSFAFNFNGKKHYYIRGTKDHNEVLGCNENYQPLNSMSIRDYREMLSHAYEIDSIGISWRDAVSPTFRIWQRDNDKPTLPLSRHRTDTHRSGIVRLLALFDMLIPVKNALENEENARNALAAAKTASSVYQLNIASSKNDFENNAKKIQELEEQLKEVQNSFGEKLPSELTEEQAKIVAELKREQTPIYRQRTILTNRLNALINNHAIGSERFNKADFEQLKEFVPELDIDYLTKIEGFHAGIKKLLTKQVTDEIKATREKLRIVNVRLNHLDEQIINITTAPSITAATAQTYHELKAEISSLQNANKNYLVKEENRETLKKTQGIVEETTKNLLNQIEKSINNYLKKVDESFTDEKRNPPKLSLKNIDSYSYAIADDTGTGSGYRSLLSFDLALLEHSKLPVIMEDSFLFKQIETEAVNRILAHYNAIKNKQIFIALDEIDKYNGNAKEIIKNSRCLRLDSNEEALFGKEWGKK</sequence>
<dbReference type="AlphaFoldDB" id="A0A2K1SWE5"/>
<dbReference type="EMBL" id="MNLH01000001">
    <property type="protein sequence ID" value="PNS43852.1"/>
    <property type="molecule type" value="Genomic_DNA"/>
</dbReference>
<gene>
    <name evidence="3" type="ORF">BFS05_01145</name>
</gene>
<evidence type="ECO:0000256" key="1">
    <source>
        <dbReference type="SAM" id="Coils"/>
    </source>
</evidence>
<evidence type="ECO:0000313" key="4">
    <source>
        <dbReference type="Proteomes" id="UP000236146"/>
    </source>
</evidence>
<comment type="caution">
    <text evidence="3">The sequence shown here is derived from an EMBL/GenBank/DDBJ whole genome shotgun (WGS) entry which is preliminary data.</text>
</comment>